<dbReference type="GO" id="GO:0005737">
    <property type="term" value="C:cytoplasm"/>
    <property type="evidence" value="ECO:0007669"/>
    <property type="project" value="TreeGrafter"/>
</dbReference>
<keyword evidence="6" id="KW-1185">Reference proteome</keyword>
<dbReference type="AlphaFoldDB" id="A0A1V4KRL6"/>
<dbReference type="Gene3D" id="3.40.140.10">
    <property type="entry name" value="Cytidine Deaminase, domain 2"/>
    <property type="match status" value="1"/>
</dbReference>
<evidence type="ECO:0000259" key="4">
    <source>
        <dbReference type="PROSITE" id="PS51747"/>
    </source>
</evidence>
<reference evidence="5 6" key="1">
    <citation type="submission" date="2016-02" db="EMBL/GenBank/DDBJ databases">
        <title>Band-tailed pigeon sequencing and assembly.</title>
        <authorList>
            <person name="Soares A.E."/>
            <person name="Novak B.J."/>
            <person name="Rice E.S."/>
            <person name="O'Connell B."/>
            <person name="Chang D."/>
            <person name="Weber S."/>
            <person name="Shapiro B."/>
        </authorList>
    </citation>
    <scope>NUCLEOTIDE SEQUENCE [LARGE SCALE GENOMIC DNA]</scope>
    <source>
        <strain evidence="5">BTP2013</strain>
        <tissue evidence="5">Blood</tissue>
    </source>
</reference>
<evidence type="ECO:0000256" key="3">
    <source>
        <dbReference type="ARBA" id="ARBA00038160"/>
    </source>
</evidence>
<dbReference type="InterPro" id="IPR016193">
    <property type="entry name" value="Cytidine_deaminase-like"/>
</dbReference>
<comment type="cofactor">
    <cofactor evidence="1">
        <name>Zn(2+)</name>
        <dbReference type="ChEBI" id="CHEBI:29105"/>
    </cofactor>
</comment>
<evidence type="ECO:0000256" key="1">
    <source>
        <dbReference type="ARBA" id="ARBA00001947"/>
    </source>
</evidence>
<dbReference type="GO" id="GO:0046872">
    <property type="term" value="F:metal ion binding"/>
    <property type="evidence" value="ECO:0007669"/>
    <property type="project" value="UniProtKB-KW"/>
</dbReference>
<dbReference type="STRING" id="372326.A0A1V4KRL6"/>
<dbReference type="PANTHER" id="PTHR11079">
    <property type="entry name" value="CYTOSINE DEAMINASE FAMILY MEMBER"/>
    <property type="match status" value="1"/>
</dbReference>
<sequence>MRLLEEVARYQRGRGDSGGDDVSGDVTPYLCAGCDVYLTREPCALCAMALVHARARRVLFGVRVPQGALCGRYRLHGRSPPLNHRYRAFGGVRARECEQLGLR</sequence>
<dbReference type="PANTHER" id="PTHR11079:SF156">
    <property type="entry name" value="INACTIVE TRNA-SPECIFIC ADENOSINE DEAMINASE-LIKE PROTEIN 3-RELATED"/>
    <property type="match status" value="1"/>
</dbReference>
<evidence type="ECO:0000256" key="2">
    <source>
        <dbReference type="ARBA" id="ARBA00022694"/>
    </source>
</evidence>
<evidence type="ECO:0000313" key="6">
    <source>
        <dbReference type="Proteomes" id="UP000190648"/>
    </source>
</evidence>
<dbReference type="GO" id="GO:0005634">
    <property type="term" value="C:nucleus"/>
    <property type="evidence" value="ECO:0007669"/>
    <property type="project" value="TreeGrafter"/>
</dbReference>
<dbReference type="SUPFAM" id="SSF53927">
    <property type="entry name" value="Cytidine deaminase-like"/>
    <property type="match status" value="1"/>
</dbReference>
<gene>
    <name evidence="5" type="ORF">AV530_011023</name>
</gene>
<feature type="domain" description="CMP/dCMP-type deaminase" evidence="4">
    <location>
        <begin position="1"/>
        <end position="89"/>
    </location>
</feature>
<dbReference type="EMBL" id="LSYS01002245">
    <property type="protein sequence ID" value="OPJ86487.1"/>
    <property type="molecule type" value="Genomic_DNA"/>
</dbReference>
<dbReference type="GO" id="GO:0002100">
    <property type="term" value="P:tRNA wobble adenosine to inosine editing"/>
    <property type="evidence" value="ECO:0007669"/>
    <property type="project" value="InterPro"/>
</dbReference>
<dbReference type="Pfam" id="PF00383">
    <property type="entry name" value="dCMP_cyt_deam_1"/>
    <property type="match status" value="1"/>
</dbReference>
<accession>A0A1V4KRL6</accession>
<dbReference type="OrthoDB" id="3180714at2759"/>
<evidence type="ECO:0000313" key="5">
    <source>
        <dbReference type="EMBL" id="OPJ86487.1"/>
    </source>
</evidence>
<proteinExistence type="inferred from homology"/>
<dbReference type="GO" id="GO:0052717">
    <property type="term" value="F:tRNA-specific adenosine-34 deaminase activity"/>
    <property type="evidence" value="ECO:0007669"/>
    <property type="project" value="UniProtKB-EC"/>
</dbReference>
<dbReference type="Proteomes" id="UP000190648">
    <property type="component" value="Unassembled WGS sequence"/>
</dbReference>
<comment type="similarity">
    <text evidence="3">Belongs to the cytidine and deoxycytidylate deaminase family. ADAT3 subfamily.</text>
</comment>
<name>A0A1V4KRL6_PATFA</name>
<comment type="caution">
    <text evidence="5">The sequence shown here is derived from an EMBL/GenBank/DDBJ whole genome shotgun (WGS) entry which is preliminary data.</text>
</comment>
<organism evidence="5 6">
    <name type="scientific">Patagioenas fasciata monilis</name>
    <dbReference type="NCBI Taxonomy" id="372326"/>
    <lineage>
        <taxon>Eukaryota</taxon>
        <taxon>Metazoa</taxon>
        <taxon>Chordata</taxon>
        <taxon>Craniata</taxon>
        <taxon>Vertebrata</taxon>
        <taxon>Euteleostomi</taxon>
        <taxon>Archelosauria</taxon>
        <taxon>Archosauria</taxon>
        <taxon>Dinosauria</taxon>
        <taxon>Saurischia</taxon>
        <taxon>Theropoda</taxon>
        <taxon>Coelurosauria</taxon>
        <taxon>Aves</taxon>
        <taxon>Neognathae</taxon>
        <taxon>Neoaves</taxon>
        <taxon>Columbimorphae</taxon>
        <taxon>Columbiformes</taxon>
        <taxon>Columbidae</taxon>
        <taxon>Patagioenas</taxon>
    </lineage>
</organism>
<keyword evidence="2" id="KW-0819">tRNA processing</keyword>
<dbReference type="PROSITE" id="PS51747">
    <property type="entry name" value="CYT_DCMP_DEAMINASES_2"/>
    <property type="match status" value="1"/>
</dbReference>
<protein>
    <recommendedName>
        <fullName evidence="4">CMP/dCMP-type deaminase domain-containing protein</fullName>
    </recommendedName>
</protein>
<dbReference type="InterPro" id="IPR002125">
    <property type="entry name" value="CMP_dCMP_dom"/>
</dbReference>